<keyword evidence="1" id="KW-0540">Nuclease</keyword>
<dbReference type="Proteomes" id="UP001321047">
    <property type="component" value="Unassembled WGS sequence"/>
</dbReference>
<name>A0AAP3E4S9_9EURY</name>
<sequence length="413" mass="43184">MATERRATDSHAAVSVLESADFVRIVTRADGDGLAAAGLLARELSRREMPFQVSVGTTIADRTERVQAGKAGDDGSVTIAIGALESIGDGASASDARTDTRTISLERTDRPATLESADLLGDLGSEPDLKLTLAGTLAAGIEPGAGETEWLLERALDGTVLERRPGVSVPTTDPVDGLAHSMACLAPWSGDTDATEAALESVPTALEHPADLSVDDHRAIGSLVALDAVGHDEAVDAAGTAIGRFLRPYELPDGPFTTLGGFAEVLEATAQVEPGTGVALAMGHSAREPALETWRTCGRQVHTAIDSATTSRYGGLFALDCADHASTERPLPVRSIARLVAAYRSPEPAVLAVGPQSAALAVRESRPLEETIDAVATHLGTGTQYDLGQQWCSLRFDEQTDTGRVIDTVRDHL</sequence>
<proteinExistence type="predicted"/>
<evidence type="ECO:0000313" key="1">
    <source>
        <dbReference type="EMBL" id="MCU4750763.1"/>
    </source>
</evidence>
<protein>
    <submittedName>
        <fullName evidence="1">Exonuclease</fullName>
    </submittedName>
</protein>
<evidence type="ECO:0000313" key="2">
    <source>
        <dbReference type="Proteomes" id="UP001321047"/>
    </source>
</evidence>
<keyword evidence="1" id="KW-0269">Exonuclease</keyword>
<reference evidence="1 2" key="1">
    <citation type="submission" date="2022-09" db="EMBL/GenBank/DDBJ databases">
        <title>Enrichment on poylsaccharides allowed isolation of novel metabolic and taxonomic groups of Haloarchaea.</title>
        <authorList>
            <person name="Sorokin D.Y."/>
            <person name="Elcheninov A.G."/>
            <person name="Khizhniak T.V."/>
            <person name="Kolganova T.V."/>
            <person name="Kublanov I.V."/>
        </authorList>
    </citation>
    <scope>NUCLEOTIDE SEQUENCE [LARGE SCALE GENOMIC DNA]</scope>
    <source>
        <strain evidence="1 2">AArc-curdl1</strain>
    </source>
</reference>
<keyword evidence="2" id="KW-1185">Reference proteome</keyword>
<dbReference type="AlphaFoldDB" id="A0AAP3E4S9"/>
<organism evidence="1 2">
    <name type="scientific">Natronosalvus hydrolyticus</name>
    <dbReference type="NCBI Taxonomy" id="2979988"/>
    <lineage>
        <taxon>Archaea</taxon>
        <taxon>Methanobacteriati</taxon>
        <taxon>Methanobacteriota</taxon>
        <taxon>Stenosarchaea group</taxon>
        <taxon>Halobacteria</taxon>
        <taxon>Halobacteriales</taxon>
        <taxon>Natrialbaceae</taxon>
        <taxon>Natronosalvus</taxon>
    </lineage>
</organism>
<comment type="caution">
    <text evidence="1">The sequence shown here is derived from an EMBL/GenBank/DDBJ whole genome shotgun (WGS) entry which is preliminary data.</text>
</comment>
<accession>A0AAP3E4S9</accession>
<dbReference type="GO" id="GO:0004527">
    <property type="term" value="F:exonuclease activity"/>
    <property type="evidence" value="ECO:0007669"/>
    <property type="project" value="UniProtKB-KW"/>
</dbReference>
<keyword evidence="1" id="KW-0378">Hydrolase</keyword>
<gene>
    <name evidence="1" type="ORF">OB919_02005</name>
</gene>
<dbReference type="RefSeq" id="WP_342805857.1">
    <property type="nucleotide sequence ID" value="NZ_JAOPJZ010000001.1"/>
</dbReference>
<dbReference type="EMBL" id="JAOPJZ010000001">
    <property type="protein sequence ID" value="MCU4750763.1"/>
    <property type="molecule type" value="Genomic_DNA"/>
</dbReference>